<proteinExistence type="predicted"/>
<evidence type="ECO:0000256" key="2">
    <source>
        <dbReference type="SAM" id="Phobius"/>
    </source>
</evidence>
<feature type="compositionally biased region" description="Polar residues" evidence="1">
    <location>
        <begin position="232"/>
        <end position="241"/>
    </location>
</feature>
<keyword evidence="4" id="KW-1185">Reference proteome</keyword>
<dbReference type="Proteomes" id="UP000050424">
    <property type="component" value="Unassembled WGS sequence"/>
</dbReference>
<keyword evidence="2" id="KW-0812">Transmembrane</keyword>
<name>A0A0P7B719_9HYPO</name>
<feature type="transmembrane region" description="Helical" evidence="2">
    <location>
        <begin position="316"/>
        <end position="342"/>
    </location>
</feature>
<reference evidence="3 4" key="1">
    <citation type="submission" date="2015-09" db="EMBL/GenBank/DDBJ databases">
        <title>Draft genome of a European isolate of the apple canker pathogen Neonectria ditissima.</title>
        <authorList>
            <person name="Gomez-Cortecero A."/>
            <person name="Harrison R.J."/>
            <person name="Armitage A.D."/>
        </authorList>
    </citation>
    <scope>NUCLEOTIDE SEQUENCE [LARGE SCALE GENOMIC DNA]</scope>
    <source>
        <strain evidence="3 4">R09/05</strain>
    </source>
</reference>
<dbReference type="AlphaFoldDB" id="A0A0P7B719"/>
<gene>
    <name evidence="3" type="ORF">AK830_g8824</name>
</gene>
<dbReference type="EMBL" id="LKCW01000155">
    <property type="protein sequence ID" value="KPM37731.1"/>
    <property type="molecule type" value="Genomic_DNA"/>
</dbReference>
<feature type="region of interest" description="Disordered" evidence="1">
    <location>
        <begin position="415"/>
        <end position="455"/>
    </location>
</feature>
<evidence type="ECO:0000256" key="1">
    <source>
        <dbReference type="SAM" id="MobiDB-lite"/>
    </source>
</evidence>
<organism evidence="3 4">
    <name type="scientific">Neonectria ditissima</name>
    <dbReference type="NCBI Taxonomy" id="78410"/>
    <lineage>
        <taxon>Eukaryota</taxon>
        <taxon>Fungi</taxon>
        <taxon>Dikarya</taxon>
        <taxon>Ascomycota</taxon>
        <taxon>Pezizomycotina</taxon>
        <taxon>Sordariomycetes</taxon>
        <taxon>Hypocreomycetidae</taxon>
        <taxon>Hypocreales</taxon>
        <taxon>Nectriaceae</taxon>
        <taxon>Neonectria</taxon>
    </lineage>
</organism>
<protein>
    <submittedName>
        <fullName evidence="3">Uncharacterized protein</fullName>
    </submittedName>
</protein>
<accession>A0A0P7B719</accession>
<evidence type="ECO:0000313" key="4">
    <source>
        <dbReference type="Proteomes" id="UP000050424"/>
    </source>
</evidence>
<dbReference type="OrthoDB" id="5417811at2759"/>
<feature type="transmembrane region" description="Helical" evidence="2">
    <location>
        <begin position="284"/>
        <end position="304"/>
    </location>
</feature>
<sequence length="483" mass="53585">MGSPGPVVCTSAPSAWILCGSRRPSSPSSPRPLVSWLRSLVAVIKPAYKTNFHHDGEYPDDLPFIRVHARIKAHGQYIETEQRSDLDFVDSYTMDHDPSTMERLRADLIRRARIERYGEVDMQELQQQNNPTTSHRPFLRLFRRGQPPQPQPSEALPVNIESPKSPDVEQAGIAPPGGAHFSHFARPWSSRSNAPSSQHELHLNERLTTMPSIQSSSPRPPQSPPTRRPNGNDASESQTTETVEDGGSRSQGRRSSDRRHHSRHPKRFLFCFPWVKSRNLRAQILRCFVSGIVLVSLVAVYLGLSMSHKVETSEMTIMLVLVILFATIFFFHGIIRLCVVIVRGNREAAGRATLPQTQPVGPRGYAVPQRPIQVVLARDEEVAGVESEAGKSRPPAYGLWRESVRVDPDRLFWQRNESADQAQPRPTTRSGPRPPSTYGGSPTSDPSLRGRASGTDAKIVSVDLVKLKATSSVAVTYEGGMAA</sequence>
<feature type="compositionally biased region" description="Pro residues" evidence="1">
    <location>
        <begin position="218"/>
        <end position="227"/>
    </location>
</feature>
<comment type="caution">
    <text evidence="3">The sequence shown here is derived from an EMBL/GenBank/DDBJ whole genome shotgun (WGS) entry which is preliminary data.</text>
</comment>
<keyword evidence="2" id="KW-0472">Membrane</keyword>
<feature type="compositionally biased region" description="Polar residues" evidence="1">
    <location>
        <begin position="189"/>
        <end position="198"/>
    </location>
</feature>
<feature type="region of interest" description="Disordered" evidence="1">
    <location>
        <begin position="142"/>
        <end position="261"/>
    </location>
</feature>
<keyword evidence="2" id="KW-1133">Transmembrane helix</keyword>
<evidence type="ECO:0000313" key="3">
    <source>
        <dbReference type="EMBL" id="KPM37731.1"/>
    </source>
</evidence>